<dbReference type="RefSeq" id="WP_100668047.1">
    <property type="nucleotide sequence ID" value="NZ_CP024955.1"/>
</dbReference>
<name>A0A2K8N7C6_9BACL</name>
<dbReference type="Pfam" id="PF00535">
    <property type="entry name" value="Glycos_transf_2"/>
    <property type="match status" value="1"/>
</dbReference>
<accession>A0A2K8N7C6</accession>
<proteinExistence type="predicted"/>
<dbReference type="Gene3D" id="3.90.550.10">
    <property type="entry name" value="Spore Coat Polysaccharide Biosynthesis Protein SpsA, Chain A"/>
    <property type="match status" value="1"/>
</dbReference>
<feature type="domain" description="Glycosyltransferase 2-like" evidence="1">
    <location>
        <begin position="17"/>
        <end position="151"/>
    </location>
</feature>
<dbReference type="AlphaFoldDB" id="A0A2K8N7C6"/>
<keyword evidence="2" id="KW-0808">Transferase</keyword>
<dbReference type="GO" id="GO:0016740">
    <property type="term" value="F:transferase activity"/>
    <property type="evidence" value="ECO:0007669"/>
    <property type="project" value="UniProtKB-KW"/>
</dbReference>
<keyword evidence="3" id="KW-1185">Reference proteome</keyword>
<evidence type="ECO:0000313" key="3">
    <source>
        <dbReference type="Proteomes" id="UP000231932"/>
    </source>
</evidence>
<evidence type="ECO:0000313" key="2">
    <source>
        <dbReference type="EMBL" id="ATY85259.1"/>
    </source>
</evidence>
<evidence type="ECO:0000259" key="1">
    <source>
        <dbReference type="Pfam" id="PF00535"/>
    </source>
</evidence>
<dbReference type="PANTHER" id="PTHR43630">
    <property type="entry name" value="POLY-BETA-1,6-N-ACETYL-D-GLUCOSAMINE SYNTHASE"/>
    <property type="match status" value="1"/>
</dbReference>
<dbReference type="InterPro" id="IPR029044">
    <property type="entry name" value="Nucleotide-diphossugar_trans"/>
</dbReference>
<dbReference type="Proteomes" id="UP000231932">
    <property type="component" value="Chromosome"/>
</dbReference>
<gene>
    <name evidence="2" type="ORF">CVV65_10240</name>
</gene>
<sequence length="243" mass="28789">MTRPVRKSSGNRLTAMMQVRNEADRYLDTVLRCLSEFVDDVVIVDDASTDGTPDLCRDFKKVVKLVVLPESQFRREWNLRSLLWDVAVSTHPDWLLAVDADELYEDRAKEEIRALIDQDQYDWVAFRMFDMWGGLTHYREDEHWNLHKRYTVTLVRFLPGYHYFFPPMDLHVPRVPLSYGPLPGLCSPIRIKHLGWVGPREYLQQKYERYMALDPDGRWGSLAQYRSILEPNPRLVEWREDGE</sequence>
<dbReference type="EMBL" id="CP024955">
    <property type="protein sequence ID" value="ATY85259.1"/>
    <property type="molecule type" value="Genomic_DNA"/>
</dbReference>
<dbReference type="SUPFAM" id="SSF53448">
    <property type="entry name" value="Nucleotide-diphospho-sugar transferases"/>
    <property type="match status" value="1"/>
</dbReference>
<protein>
    <submittedName>
        <fullName evidence="2">Glycosyl transferase family 2</fullName>
    </submittedName>
</protein>
<reference evidence="3" key="1">
    <citation type="submission" date="2017-11" db="EMBL/GenBank/DDBJ databases">
        <title>Complete Genome Sequence of Kyrpidia sp. Strain EA-1, a thermophilic, hydrogen-oxidizing Bacterium, isolated from the Azores.</title>
        <authorList>
            <person name="Reiner J.E."/>
            <person name="Lapp C.J."/>
            <person name="Bunk B."/>
            <person name="Gescher J."/>
        </authorList>
    </citation>
    <scope>NUCLEOTIDE SEQUENCE [LARGE SCALE GENOMIC DNA]</scope>
    <source>
        <strain evidence="3">EA-1</strain>
    </source>
</reference>
<dbReference type="KEGG" id="kyr:CVV65_10240"/>
<dbReference type="PANTHER" id="PTHR43630:SF2">
    <property type="entry name" value="GLYCOSYLTRANSFERASE"/>
    <property type="match status" value="1"/>
</dbReference>
<dbReference type="OrthoDB" id="183314at2"/>
<dbReference type="InterPro" id="IPR001173">
    <property type="entry name" value="Glyco_trans_2-like"/>
</dbReference>
<organism evidence="2 3">
    <name type="scientific">Kyrpidia spormannii</name>
    <dbReference type="NCBI Taxonomy" id="2055160"/>
    <lineage>
        <taxon>Bacteria</taxon>
        <taxon>Bacillati</taxon>
        <taxon>Bacillota</taxon>
        <taxon>Bacilli</taxon>
        <taxon>Bacillales</taxon>
        <taxon>Alicyclobacillaceae</taxon>
        <taxon>Kyrpidia</taxon>
    </lineage>
</organism>